<dbReference type="PANTHER" id="PTHR47151:SF2">
    <property type="entry name" value="AMINO ACID BINDING PROTEIN"/>
    <property type="match status" value="1"/>
</dbReference>
<dbReference type="InterPro" id="IPR028081">
    <property type="entry name" value="Leu-bd"/>
</dbReference>
<evidence type="ECO:0000256" key="2">
    <source>
        <dbReference type="ARBA" id="ARBA00022448"/>
    </source>
</evidence>
<proteinExistence type="inferred from homology"/>
<name>A0ABZ3IIX1_9FIRM</name>
<dbReference type="InterPro" id="IPR028082">
    <property type="entry name" value="Peripla_BP_I"/>
</dbReference>
<dbReference type="Pfam" id="PF13458">
    <property type="entry name" value="Peripla_BP_6"/>
    <property type="match status" value="1"/>
</dbReference>
<reference evidence="6" key="1">
    <citation type="submission" date="2024-05" db="EMBL/GenBank/DDBJ databases">
        <title>Isolation and characterization of Sporomusa carbonis sp. nov., a carboxydotrophic hydrogenogen in the genus of Sporomusa isolated from a charcoal burning pile.</title>
        <authorList>
            <person name="Boeer T."/>
            <person name="Rosenbaum F."/>
            <person name="Eysell L."/>
            <person name="Mueller V."/>
            <person name="Daniel R."/>
            <person name="Poehlein A."/>
        </authorList>
    </citation>
    <scope>NUCLEOTIDE SEQUENCE [LARGE SCALE GENOMIC DNA]</scope>
    <source>
        <strain evidence="6">DSM 10669</strain>
    </source>
</reference>
<evidence type="ECO:0000259" key="5">
    <source>
        <dbReference type="Pfam" id="PF13458"/>
    </source>
</evidence>
<organism evidence="6 7">
    <name type="scientific">Sporomusa silvacetica DSM 10669</name>
    <dbReference type="NCBI Taxonomy" id="1123289"/>
    <lineage>
        <taxon>Bacteria</taxon>
        <taxon>Bacillati</taxon>
        <taxon>Bacillota</taxon>
        <taxon>Negativicutes</taxon>
        <taxon>Selenomonadales</taxon>
        <taxon>Sporomusaceae</taxon>
        <taxon>Sporomusa</taxon>
    </lineage>
</organism>
<evidence type="ECO:0000313" key="7">
    <source>
        <dbReference type="Proteomes" id="UP000216752"/>
    </source>
</evidence>
<keyword evidence="7" id="KW-1185">Reference proteome</keyword>
<dbReference type="Proteomes" id="UP000216752">
    <property type="component" value="Chromosome"/>
</dbReference>
<dbReference type="SUPFAM" id="SSF53822">
    <property type="entry name" value="Periplasmic binding protein-like I"/>
    <property type="match status" value="1"/>
</dbReference>
<evidence type="ECO:0000256" key="3">
    <source>
        <dbReference type="ARBA" id="ARBA00022729"/>
    </source>
</evidence>
<keyword evidence="2" id="KW-0813">Transport</keyword>
<evidence type="ECO:0000256" key="1">
    <source>
        <dbReference type="ARBA" id="ARBA00010062"/>
    </source>
</evidence>
<protein>
    <submittedName>
        <fullName evidence="6">Leucine-, isoleucine-, valine-, threonine-, and alanine-binding protein</fullName>
    </submittedName>
</protein>
<dbReference type="EMBL" id="CP155573">
    <property type="protein sequence ID" value="XFO65614.1"/>
    <property type="molecule type" value="Genomic_DNA"/>
</dbReference>
<accession>A0ABZ3IIX1</accession>
<evidence type="ECO:0000313" key="6">
    <source>
        <dbReference type="EMBL" id="XFO65614.1"/>
    </source>
</evidence>
<keyword evidence="4" id="KW-0029">Amino-acid transport</keyword>
<keyword evidence="3" id="KW-0732">Signal</keyword>
<sequence length="374" mass="39302">MKKILIVLSACLMIGSLFIFGCSSSKSDSIKIGVAIPLTGASAQDGEAIKNGVKLATKLINDEGGINGKKIELVVEDDKGDPSEAATVANKLAQDKDISAIVGHFNSSCTLAAAPIYNQVGVVNVSPGSSAAAVSKAGDYTFRVITTDAVQGSSLMNWAVKDLGYKNIAIVYENTDYGAGLADVVSKAAGDLSTNIVAKEAYEVGSTDFSTVLTKIANSNADVIIVGGLYNETALIAKQKNNFGLSKMQIMGVDAIYSDALIKLGGAAVNGIKLTGYFSEVSQDSVTQNFVSKYKEAYNSTPSTYAAYGYDATLVIIDSIKKAGIDRKAIRDYMATIKDLKGATGSNSFDENGDVIKQPLRLVIQDGKFTITEK</sequence>
<dbReference type="RefSeq" id="WP_094604985.1">
    <property type="nucleotide sequence ID" value="NZ_CP155573.1"/>
</dbReference>
<dbReference type="PRINTS" id="PR00337">
    <property type="entry name" value="LEUILEVALBP"/>
</dbReference>
<dbReference type="InterPro" id="IPR000709">
    <property type="entry name" value="Leu_Ile_Val-bd"/>
</dbReference>
<dbReference type="Gene3D" id="3.40.50.2300">
    <property type="match status" value="2"/>
</dbReference>
<comment type="similarity">
    <text evidence="1">Belongs to the leucine-binding protein family.</text>
</comment>
<feature type="domain" description="Leucine-binding protein" evidence="5">
    <location>
        <begin position="29"/>
        <end position="363"/>
    </location>
</feature>
<evidence type="ECO:0000256" key="4">
    <source>
        <dbReference type="ARBA" id="ARBA00022970"/>
    </source>
</evidence>
<dbReference type="PROSITE" id="PS51257">
    <property type="entry name" value="PROKAR_LIPOPROTEIN"/>
    <property type="match status" value="1"/>
</dbReference>
<gene>
    <name evidence="6" type="primary">braC_2</name>
    <name evidence="6" type="ORF">SPSIL_017540</name>
</gene>
<dbReference type="PANTHER" id="PTHR47151">
    <property type="entry name" value="LEU/ILE/VAL-BINDING ABC TRANSPORTER SUBUNIT"/>
    <property type="match status" value="1"/>
</dbReference>
<dbReference type="CDD" id="cd06349">
    <property type="entry name" value="PBP1_ABC_HAAT-like"/>
    <property type="match status" value="1"/>
</dbReference>